<comment type="caution">
    <text evidence="1">The sequence shown here is derived from an EMBL/GenBank/DDBJ whole genome shotgun (WGS) entry which is preliminary data.</text>
</comment>
<proteinExistence type="predicted"/>
<gene>
    <name evidence="1" type="ORF">ElyMa_001630700</name>
</gene>
<dbReference type="Proteomes" id="UP000762676">
    <property type="component" value="Unassembled WGS sequence"/>
</dbReference>
<evidence type="ECO:0000313" key="1">
    <source>
        <dbReference type="EMBL" id="GFS23067.1"/>
    </source>
</evidence>
<keyword evidence="2" id="KW-1185">Reference proteome</keyword>
<reference evidence="1 2" key="1">
    <citation type="journal article" date="2021" name="Elife">
        <title>Chloroplast acquisition without the gene transfer in kleptoplastic sea slugs, Plakobranchus ocellatus.</title>
        <authorList>
            <person name="Maeda T."/>
            <person name="Takahashi S."/>
            <person name="Yoshida T."/>
            <person name="Shimamura S."/>
            <person name="Takaki Y."/>
            <person name="Nagai Y."/>
            <person name="Toyoda A."/>
            <person name="Suzuki Y."/>
            <person name="Arimoto A."/>
            <person name="Ishii H."/>
            <person name="Satoh N."/>
            <person name="Nishiyama T."/>
            <person name="Hasebe M."/>
            <person name="Maruyama T."/>
            <person name="Minagawa J."/>
            <person name="Obokata J."/>
            <person name="Shigenobu S."/>
        </authorList>
    </citation>
    <scope>NUCLEOTIDE SEQUENCE [LARGE SCALE GENOMIC DNA]</scope>
</reference>
<dbReference type="AlphaFoldDB" id="A0AAV4JQ31"/>
<protein>
    <submittedName>
        <fullName evidence="1">Uncharacterized protein</fullName>
    </submittedName>
</protein>
<organism evidence="1 2">
    <name type="scientific">Elysia marginata</name>
    <dbReference type="NCBI Taxonomy" id="1093978"/>
    <lineage>
        <taxon>Eukaryota</taxon>
        <taxon>Metazoa</taxon>
        <taxon>Spiralia</taxon>
        <taxon>Lophotrochozoa</taxon>
        <taxon>Mollusca</taxon>
        <taxon>Gastropoda</taxon>
        <taxon>Heterobranchia</taxon>
        <taxon>Euthyneura</taxon>
        <taxon>Panpulmonata</taxon>
        <taxon>Sacoglossa</taxon>
        <taxon>Placobranchoidea</taxon>
        <taxon>Plakobranchidae</taxon>
        <taxon>Elysia</taxon>
    </lineage>
</organism>
<sequence length="110" mass="12074">MNIRCGLKLKHWRDGAPAGRAAVELPLWRTNVTKRKHPAAPYIDVGRLPRNGSPTAVYCGMREISATNPLESGPPYASAGAGDTETILQHDKNSQPRKCFVSFPFLSRSN</sequence>
<dbReference type="EMBL" id="BMAT01003295">
    <property type="protein sequence ID" value="GFS23067.1"/>
    <property type="molecule type" value="Genomic_DNA"/>
</dbReference>
<evidence type="ECO:0000313" key="2">
    <source>
        <dbReference type="Proteomes" id="UP000762676"/>
    </source>
</evidence>
<accession>A0AAV4JQ31</accession>
<name>A0AAV4JQ31_9GAST</name>